<dbReference type="AlphaFoldDB" id="A0A366CUG4"/>
<protein>
    <submittedName>
        <fullName evidence="1">Uncharacterized protein</fullName>
    </submittedName>
</protein>
<organism evidence="1 2">
    <name type="scientific">Nocardia puris</name>
    <dbReference type="NCBI Taxonomy" id="208602"/>
    <lineage>
        <taxon>Bacteria</taxon>
        <taxon>Bacillati</taxon>
        <taxon>Actinomycetota</taxon>
        <taxon>Actinomycetes</taxon>
        <taxon>Mycobacteriales</taxon>
        <taxon>Nocardiaceae</taxon>
        <taxon>Nocardia</taxon>
    </lineage>
</organism>
<dbReference type="Proteomes" id="UP000252586">
    <property type="component" value="Unassembled WGS sequence"/>
</dbReference>
<dbReference type="EMBL" id="QNRE01000029">
    <property type="protein sequence ID" value="RBO79955.1"/>
    <property type="molecule type" value="Genomic_DNA"/>
</dbReference>
<evidence type="ECO:0000313" key="1">
    <source>
        <dbReference type="EMBL" id="RBO79955.1"/>
    </source>
</evidence>
<dbReference type="STRING" id="1210090.GCA_001613185_06639"/>
<proteinExistence type="predicted"/>
<gene>
    <name evidence="1" type="ORF">DFR74_12931</name>
</gene>
<name>A0A366CUG4_9NOCA</name>
<dbReference type="RefSeq" id="WP_067514201.1">
    <property type="nucleotide sequence ID" value="NZ_QNRE01000029.1"/>
</dbReference>
<reference evidence="1 2" key="1">
    <citation type="submission" date="2018-06" db="EMBL/GenBank/DDBJ databases">
        <title>Genomic Encyclopedia of Type Strains, Phase IV (KMG-IV): sequencing the most valuable type-strain genomes for metagenomic binning, comparative biology and taxonomic classification.</title>
        <authorList>
            <person name="Goeker M."/>
        </authorList>
    </citation>
    <scope>NUCLEOTIDE SEQUENCE [LARGE SCALE GENOMIC DNA]</scope>
    <source>
        <strain evidence="1 2">DSM 44599</strain>
    </source>
</reference>
<accession>A0A366CUG4</accession>
<dbReference type="OrthoDB" id="3211048at2"/>
<keyword evidence="2" id="KW-1185">Reference proteome</keyword>
<evidence type="ECO:0000313" key="2">
    <source>
        <dbReference type="Proteomes" id="UP000252586"/>
    </source>
</evidence>
<comment type="caution">
    <text evidence="1">The sequence shown here is derived from an EMBL/GenBank/DDBJ whole genome shotgun (WGS) entry which is preliminary data.</text>
</comment>
<sequence length="222" mass="24577">MTDTPRVPIPAALHDAPVSAGMVVPHITLAHTDRTRAVFGRLDAQRLAHTWARSLCQVCGKPLTDLVVLYIRPADYLRGLAPEPGVHPWCAAYSNRACPMLAGRMEHYLRVRRDHPGRCEDPACPCAQWASTEPDPREAVREGAPADPWYAVWIGLDDYTVIHDPGDDTTPPVTGIPLQYRMFRALRRISEGGPDFTGPDPLALLYALTTAHRTLRTLTDTD</sequence>